<dbReference type="EMBL" id="LN483326">
    <property type="protein sequence ID" value="CDZ98229.1"/>
    <property type="molecule type" value="Genomic_DNA"/>
</dbReference>
<dbReference type="InterPro" id="IPR001452">
    <property type="entry name" value="SH3_domain"/>
</dbReference>
<dbReference type="Pfam" id="PF00018">
    <property type="entry name" value="SH3_1"/>
    <property type="match status" value="1"/>
</dbReference>
<evidence type="ECO:0000313" key="6">
    <source>
        <dbReference type="EMBL" id="CDZ98229.1"/>
    </source>
</evidence>
<dbReference type="PROSITE" id="PS50002">
    <property type="entry name" value="SH3"/>
    <property type="match status" value="1"/>
</dbReference>
<dbReference type="Gene3D" id="2.30.30.40">
    <property type="entry name" value="SH3 Domains"/>
    <property type="match status" value="1"/>
</dbReference>
<organism evidence="6">
    <name type="scientific">Phaffia rhodozyma</name>
    <name type="common">Yeast</name>
    <name type="synonym">Xanthophyllomyces dendrorhous</name>
    <dbReference type="NCBI Taxonomy" id="264483"/>
    <lineage>
        <taxon>Eukaryota</taxon>
        <taxon>Fungi</taxon>
        <taxon>Dikarya</taxon>
        <taxon>Basidiomycota</taxon>
        <taxon>Agaricomycotina</taxon>
        <taxon>Tremellomycetes</taxon>
        <taxon>Cystofilobasidiales</taxon>
        <taxon>Mrakiaceae</taxon>
        <taxon>Phaffia</taxon>
    </lineage>
</organism>
<proteinExistence type="predicted"/>
<dbReference type="AlphaFoldDB" id="A0A0F7SLH4"/>
<name>A0A0F7SLH4_PHARH</name>
<dbReference type="SUPFAM" id="SSF50965">
    <property type="entry name" value="Galactose oxidase, central domain"/>
    <property type="match status" value="1"/>
</dbReference>
<keyword evidence="4" id="KW-0472">Membrane</keyword>
<evidence type="ECO:0000256" key="3">
    <source>
        <dbReference type="SAM" id="MobiDB-lite"/>
    </source>
</evidence>
<dbReference type="PANTHER" id="PTHR31778:SF2">
    <property type="entry name" value="BUD SITE SELECTION PROTEIN RAX2"/>
    <property type="match status" value="1"/>
</dbReference>
<dbReference type="SUPFAM" id="SSF50044">
    <property type="entry name" value="SH3-domain"/>
    <property type="match status" value="1"/>
</dbReference>
<evidence type="ECO:0000256" key="2">
    <source>
        <dbReference type="PROSITE-ProRule" id="PRU00192"/>
    </source>
</evidence>
<reference evidence="6" key="1">
    <citation type="submission" date="2014-08" db="EMBL/GenBank/DDBJ databases">
        <authorList>
            <person name="Sharma Rahul"/>
            <person name="Thines Marco"/>
        </authorList>
    </citation>
    <scope>NUCLEOTIDE SEQUENCE</scope>
</reference>
<evidence type="ECO:0000256" key="4">
    <source>
        <dbReference type="SAM" id="Phobius"/>
    </source>
</evidence>
<protein>
    <submittedName>
        <fullName evidence="6">Src homology-3 domain</fullName>
    </submittedName>
</protein>
<feature type="region of interest" description="Disordered" evidence="3">
    <location>
        <begin position="1055"/>
        <end position="1110"/>
    </location>
</feature>
<dbReference type="InterPro" id="IPR048266">
    <property type="entry name" value="Rax2-like_second"/>
</dbReference>
<dbReference type="Gene3D" id="2.120.10.80">
    <property type="entry name" value="Kelch-type beta propeller"/>
    <property type="match status" value="1"/>
</dbReference>
<evidence type="ECO:0000259" key="5">
    <source>
        <dbReference type="PROSITE" id="PS50002"/>
    </source>
</evidence>
<keyword evidence="1 2" id="KW-0728">SH3 domain</keyword>
<dbReference type="InterPro" id="IPR015915">
    <property type="entry name" value="Kelch-typ_b-propeller"/>
</dbReference>
<dbReference type="Pfam" id="PF20843">
    <property type="entry name" value="Rax2_3"/>
    <property type="match status" value="1"/>
</dbReference>
<feature type="compositionally biased region" description="Low complexity" evidence="3">
    <location>
        <begin position="1055"/>
        <end position="1067"/>
    </location>
</feature>
<dbReference type="Pfam" id="PF20842">
    <property type="entry name" value="Rax2_2"/>
    <property type="match status" value="1"/>
</dbReference>
<dbReference type="InterPro" id="IPR048265">
    <property type="entry name" value="Rax2-like_third"/>
</dbReference>
<accession>A0A0F7SLH4</accession>
<feature type="transmembrane region" description="Helical" evidence="4">
    <location>
        <begin position="936"/>
        <end position="962"/>
    </location>
</feature>
<dbReference type="Pfam" id="PF12768">
    <property type="entry name" value="Rax2"/>
    <property type="match status" value="1"/>
</dbReference>
<sequence>MAHPSGPSVGQTLDGDLQQLQQSTRTPYSSTRATLLQPLLLSTLALSLFTPTNASSSSHHPISSSLHSIRSILDSFNLLGSPLYAPSFAATSSNVTYSSSVSTLLNGRLDSTAVPLPIAQTSDGGIIYDMCLLGASATSNGTLIVGGDFSQFGGVQLDNVARINLDSDTVSVLPLENGGLDGVVRTLFCDTIENIVWIGGSFNGPSTSSLGSSTANYGGRVVTYDPTANSFAPPPFVGFNTGSVLSITNTSTSSVLFTGSFQVAYSTLNPTTNTSGQTGFSSTGLPLSNITLYSPGSTPFSASLTPIPILGSTTDITASPTTTLTGYIDPDVMFCPTDQDGQGQSWFGGDSQISVVNVALGSNRVVAASGLRIGNTFQDGRGTSAFRIVTLPDNAVQTVTYLDLETDTMLNCTTTCPLSTNSSIPFQDFIFTAGQVEITGFQLVLLEWTGSGPGLHLIELLSSGSYATTLPTNTTSCASIPSTANSEIVGNWTSIQVANTALGGTTSEAISASVLPTTLSYLTEFPSITYYPYVTSTGNYTISLVVPGCRVVGDCSTRTSLDVLFTPYSGAGSYLQTVPPSSNDQAYPIYTGSVQASSDSFNPAIKISLSSIPSGVNGDRYTIVASQLIFELLTVDTVGDGSGSVHHVNGSGLVGPTNVTSSNTGLGQNPSSRSVGFGVFEWTKAQADAANVSIDATGTIYNSSETPFDQLSVSISNTLGFIDSTTTITTATLVDSVYYVGGTFSTSDYSNIIAFPITNGTSSAATDSSVIQALAEEGLNGPVYALVSSGTNLFVGGSFTATKSGETSLSNLALYDTSTRKWSSIRSGLDGPVTKLSFGQDGQKLLIGGTFSNILASPSGSLRKKRAANAPVGGFSLWDFDTNNWAADQPGVSGNVNSFSTVAGSSEMYFGGGITGVASSTPIVVSKSRHHLARGVVVVICMAIALGVVFLGVLLGVVIRLWRRHHEDESFYPVGPTTISSEKEKMPFEGSPAMTNTQGNSALLSHINAATEGMILASRSKNVGVDSGRSAGTGPVPGAGAVAAGVGAAGLTVAASRRGGESSESAEVSPGQTSDSGVDEFDRGPSSIRLGAPIRTEPEFESGEGTGEDWEEGEGEMVEARVAHARWSLIPDTDADRELRLSAGKPYLILNDSDPEWWLALDPTTGEQGAVPASWML</sequence>
<evidence type="ECO:0000256" key="1">
    <source>
        <dbReference type="ARBA" id="ARBA00022443"/>
    </source>
</evidence>
<dbReference type="InterPro" id="IPR036028">
    <property type="entry name" value="SH3-like_dom_sf"/>
</dbReference>
<feature type="compositionally biased region" description="Acidic residues" evidence="3">
    <location>
        <begin position="1099"/>
        <end position="1110"/>
    </location>
</feature>
<keyword evidence="4" id="KW-1133">Transmembrane helix</keyword>
<dbReference type="GO" id="GO:1902929">
    <property type="term" value="C:plasma membrane of growing cell tip"/>
    <property type="evidence" value="ECO:0007669"/>
    <property type="project" value="TreeGrafter"/>
</dbReference>
<dbReference type="InterPro" id="IPR011043">
    <property type="entry name" value="Gal_Oxase/kelch_b-propeller"/>
</dbReference>
<dbReference type="InterPro" id="IPR024982">
    <property type="entry name" value="Rax2-like_C"/>
</dbReference>
<dbReference type="PANTHER" id="PTHR31778">
    <property type="entry name" value="BUD SITE SELECTION PROTEIN RAX2"/>
    <property type="match status" value="1"/>
</dbReference>
<feature type="domain" description="SH3" evidence="5">
    <location>
        <begin position="1113"/>
        <end position="1177"/>
    </location>
</feature>
<keyword evidence="4" id="KW-0812">Transmembrane</keyword>